<evidence type="ECO:0000256" key="1">
    <source>
        <dbReference type="SAM" id="Phobius"/>
    </source>
</evidence>
<feature type="transmembrane region" description="Helical" evidence="1">
    <location>
        <begin position="20"/>
        <end position="39"/>
    </location>
</feature>
<dbReference type="RefSeq" id="WP_188834998.1">
    <property type="nucleotide sequence ID" value="NZ_BMHI01000001.1"/>
</dbReference>
<accession>A0A916STB6</accession>
<keyword evidence="1" id="KW-1133">Transmembrane helix</keyword>
<reference evidence="2" key="2">
    <citation type="submission" date="2020-09" db="EMBL/GenBank/DDBJ databases">
        <authorList>
            <person name="Sun Q."/>
            <person name="Zhou Y."/>
        </authorList>
    </citation>
    <scope>NUCLEOTIDE SEQUENCE</scope>
    <source>
        <strain evidence="2">CGMCC 1.15085</strain>
    </source>
</reference>
<evidence type="ECO:0008006" key="4">
    <source>
        <dbReference type="Google" id="ProtNLM"/>
    </source>
</evidence>
<keyword evidence="3" id="KW-1185">Reference proteome</keyword>
<evidence type="ECO:0000313" key="3">
    <source>
        <dbReference type="Proteomes" id="UP000636793"/>
    </source>
</evidence>
<keyword evidence="1" id="KW-0472">Membrane</keyword>
<gene>
    <name evidence="2" type="ORF">GCM10011492_00620</name>
</gene>
<comment type="caution">
    <text evidence="2">The sequence shown here is derived from an EMBL/GenBank/DDBJ whole genome shotgun (WGS) entry which is preliminary data.</text>
</comment>
<feature type="transmembrane region" description="Helical" evidence="1">
    <location>
        <begin position="51"/>
        <end position="73"/>
    </location>
</feature>
<keyword evidence="1" id="KW-0812">Transmembrane</keyword>
<proteinExistence type="predicted"/>
<dbReference type="EMBL" id="BMHI01000001">
    <property type="protein sequence ID" value="GGB14828.1"/>
    <property type="molecule type" value="Genomic_DNA"/>
</dbReference>
<reference evidence="2" key="1">
    <citation type="journal article" date="2014" name="Int. J. Syst. Evol. Microbiol.">
        <title>Complete genome sequence of Corynebacterium casei LMG S-19264T (=DSM 44701T), isolated from a smear-ripened cheese.</title>
        <authorList>
            <consortium name="US DOE Joint Genome Institute (JGI-PGF)"/>
            <person name="Walter F."/>
            <person name="Albersmeier A."/>
            <person name="Kalinowski J."/>
            <person name="Ruckert C."/>
        </authorList>
    </citation>
    <scope>NUCLEOTIDE SEQUENCE</scope>
    <source>
        <strain evidence="2">CGMCC 1.15085</strain>
    </source>
</reference>
<dbReference type="AlphaFoldDB" id="A0A916STB6"/>
<dbReference type="Pfam" id="PF11755">
    <property type="entry name" value="DUF3311"/>
    <property type="match status" value="1"/>
</dbReference>
<dbReference type="InterPro" id="IPR021741">
    <property type="entry name" value="DUF3311"/>
</dbReference>
<sequence length="95" mass="10520">MTQHKYPDKAPPADRRLQVLAGIVLLLPMIALVPVGWYSRTTPKLGAFPFFIWYQMALVIFCVICTSVAYALVTKARPPVPFEPADTPSTKDGDV</sequence>
<evidence type="ECO:0000313" key="2">
    <source>
        <dbReference type="EMBL" id="GGB14828.1"/>
    </source>
</evidence>
<name>A0A916STB6_9MICO</name>
<organism evidence="2 3">
    <name type="scientific">Flexivirga endophytica</name>
    <dbReference type="NCBI Taxonomy" id="1849103"/>
    <lineage>
        <taxon>Bacteria</taxon>
        <taxon>Bacillati</taxon>
        <taxon>Actinomycetota</taxon>
        <taxon>Actinomycetes</taxon>
        <taxon>Micrococcales</taxon>
        <taxon>Dermacoccaceae</taxon>
        <taxon>Flexivirga</taxon>
    </lineage>
</organism>
<protein>
    <recommendedName>
        <fullName evidence="4">DUF3311 domain-containing protein</fullName>
    </recommendedName>
</protein>
<dbReference type="Proteomes" id="UP000636793">
    <property type="component" value="Unassembled WGS sequence"/>
</dbReference>